<dbReference type="RefSeq" id="WP_031392213.1">
    <property type="nucleotide sequence ID" value="NZ_JPNB01000002.1"/>
</dbReference>
<dbReference type="SUPFAM" id="SSF52266">
    <property type="entry name" value="SGNH hydrolase"/>
    <property type="match status" value="1"/>
</dbReference>
<keyword evidence="3" id="KW-1185">Reference proteome</keyword>
<dbReference type="OrthoDB" id="9801375at2"/>
<evidence type="ECO:0000313" key="3">
    <source>
        <dbReference type="Proteomes" id="UP000295718"/>
    </source>
</evidence>
<dbReference type="InterPro" id="IPR052762">
    <property type="entry name" value="PCW_deacetylase/CE"/>
</dbReference>
<dbReference type="Pfam" id="PF17996">
    <property type="entry name" value="CE2_N"/>
    <property type="match status" value="1"/>
</dbReference>
<dbReference type="PANTHER" id="PTHR37834">
    <property type="entry name" value="GDSL-LIKE LIPASE/ACYLHYDROLASE DOMAIN PROTEIN (AFU_ORTHOLOGUE AFUA_2G00620)"/>
    <property type="match status" value="1"/>
</dbReference>
<organism evidence="2 3">
    <name type="scientific">Kineothrix alysoides</name>
    <dbReference type="NCBI Taxonomy" id="1469948"/>
    <lineage>
        <taxon>Bacteria</taxon>
        <taxon>Bacillati</taxon>
        <taxon>Bacillota</taxon>
        <taxon>Clostridia</taxon>
        <taxon>Lachnospirales</taxon>
        <taxon>Lachnospiraceae</taxon>
        <taxon>Kineothrix</taxon>
    </lineage>
</organism>
<sequence>MIIRPDDKRLTYCGRIDFENKEAPVFVYPCSSIRIKVSGSFLRIVLSNKKAYWENSLGFLIDGRQGKAILPEEEGKTTITLAEHLEEGLHDVMIFKRQDSCHTFVFYGLEVEEGALVQECGTAPSRRIEVYGDSVSAGEVSEAVEYVGKEDPVHNGEYSNSYYSYAWMAARRLNAQIHDIAQGGAALLNGTGWFMEPDFIGMEEIYDKLQYHPSLGPVKRWDFARYRPHLVMVAIGQNDNHPQDYMAEDYESEKSTNWRRRYKMFLQDLRIIYPQAVIILQTTILNHHPNWDRAIGQVQTQLKDPRVYHFRYTDNGCGTPGHIRIPEAERMAQELTAFVESLGETVWKEEEEA</sequence>
<gene>
    <name evidence="2" type="ORF">EDD76_104270</name>
</gene>
<name>A0A4R1R2L6_9FIRM</name>
<reference evidence="2 3" key="1">
    <citation type="submission" date="2019-03" db="EMBL/GenBank/DDBJ databases">
        <title>Genomic Encyclopedia of Type Strains, Phase IV (KMG-IV): sequencing the most valuable type-strain genomes for metagenomic binning, comparative biology and taxonomic classification.</title>
        <authorList>
            <person name="Goeker M."/>
        </authorList>
    </citation>
    <scope>NUCLEOTIDE SEQUENCE [LARGE SCALE GENOMIC DNA]</scope>
    <source>
        <strain evidence="2 3">DSM 100556</strain>
    </source>
</reference>
<comment type="caution">
    <text evidence="2">The sequence shown here is derived from an EMBL/GenBank/DDBJ whole genome shotgun (WGS) entry which is preliminary data.</text>
</comment>
<dbReference type="PANTHER" id="PTHR37834:SF2">
    <property type="entry name" value="ESTERASE, SGNH HYDROLASE-TYPE"/>
    <property type="match status" value="1"/>
</dbReference>
<dbReference type="InterPro" id="IPR040794">
    <property type="entry name" value="CE2_N"/>
</dbReference>
<protein>
    <recommendedName>
        <fullName evidence="1">Carbohydrate esterase 2 N-terminal domain-containing protein</fullName>
    </recommendedName>
</protein>
<dbReference type="AlphaFoldDB" id="A0A4R1R2L6"/>
<dbReference type="STRING" id="1469948.GCA_000732725_03591"/>
<dbReference type="Gene3D" id="3.40.50.1110">
    <property type="entry name" value="SGNH hydrolase"/>
    <property type="match status" value="1"/>
</dbReference>
<dbReference type="EMBL" id="SLUO01000004">
    <property type="protein sequence ID" value="TCL59532.1"/>
    <property type="molecule type" value="Genomic_DNA"/>
</dbReference>
<dbReference type="InterPro" id="IPR036514">
    <property type="entry name" value="SGNH_hydro_sf"/>
</dbReference>
<evidence type="ECO:0000259" key="1">
    <source>
        <dbReference type="Pfam" id="PF17996"/>
    </source>
</evidence>
<dbReference type="Gene3D" id="2.60.120.260">
    <property type="entry name" value="Galactose-binding domain-like"/>
    <property type="match status" value="1"/>
</dbReference>
<evidence type="ECO:0000313" key="2">
    <source>
        <dbReference type="EMBL" id="TCL59532.1"/>
    </source>
</evidence>
<dbReference type="Proteomes" id="UP000295718">
    <property type="component" value="Unassembled WGS sequence"/>
</dbReference>
<accession>A0A4R1R2L6</accession>
<feature type="domain" description="Carbohydrate esterase 2 N-terminal" evidence="1">
    <location>
        <begin position="12"/>
        <end position="115"/>
    </location>
</feature>
<proteinExistence type="predicted"/>